<dbReference type="OrthoDB" id="784719at2759"/>
<gene>
    <name evidence="1" type="ORF">Acr_22g0006600</name>
</gene>
<dbReference type="GO" id="GO:0006334">
    <property type="term" value="P:nucleosome assembly"/>
    <property type="evidence" value="ECO:0007669"/>
    <property type="project" value="TreeGrafter"/>
</dbReference>
<evidence type="ECO:0000313" key="2">
    <source>
        <dbReference type="Proteomes" id="UP000585474"/>
    </source>
</evidence>
<organism evidence="1 2">
    <name type="scientific">Actinidia rufa</name>
    <dbReference type="NCBI Taxonomy" id="165716"/>
    <lineage>
        <taxon>Eukaryota</taxon>
        <taxon>Viridiplantae</taxon>
        <taxon>Streptophyta</taxon>
        <taxon>Embryophyta</taxon>
        <taxon>Tracheophyta</taxon>
        <taxon>Spermatophyta</taxon>
        <taxon>Magnoliopsida</taxon>
        <taxon>eudicotyledons</taxon>
        <taxon>Gunneridae</taxon>
        <taxon>Pentapetalae</taxon>
        <taxon>asterids</taxon>
        <taxon>Ericales</taxon>
        <taxon>Actinidiaceae</taxon>
        <taxon>Actinidia</taxon>
    </lineage>
</organism>
<dbReference type="Proteomes" id="UP000585474">
    <property type="component" value="Unassembled WGS sequence"/>
</dbReference>
<accession>A0A7J0GKG9</accession>
<dbReference type="PANTHER" id="PTHR15272:SF0">
    <property type="entry name" value="CHROMATIN ASSEMBLY FACTOR 1 SUBUNIT A"/>
    <property type="match status" value="1"/>
</dbReference>
<reference evidence="1 2" key="1">
    <citation type="submission" date="2019-07" db="EMBL/GenBank/DDBJ databases">
        <title>De Novo Assembly of kiwifruit Actinidia rufa.</title>
        <authorList>
            <person name="Sugita-Konishi S."/>
            <person name="Sato K."/>
            <person name="Mori E."/>
            <person name="Abe Y."/>
            <person name="Kisaki G."/>
            <person name="Hamano K."/>
            <person name="Suezawa K."/>
            <person name="Otani M."/>
            <person name="Fukuda T."/>
            <person name="Manabe T."/>
            <person name="Gomi K."/>
            <person name="Tabuchi M."/>
            <person name="Akimitsu K."/>
            <person name="Kataoka I."/>
        </authorList>
    </citation>
    <scope>NUCLEOTIDE SEQUENCE [LARGE SCALE GENOMIC DNA]</scope>
    <source>
        <strain evidence="2">cv. Fuchu</strain>
    </source>
</reference>
<dbReference type="EMBL" id="BJWL01000022">
    <property type="protein sequence ID" value="GFZ11262.1"/>
    <property type="molecule type" value="Genomic_DNA"/>
</dbReference>
<dbReference type="PANTHER" id="PTHR15272">
    <property type="entry name" value="CHROMATIN ASSEMBLY FACTOR 1 SUBUNIT A CAF-1 SUBUNIT A"/>
    <property type="match status" value="1"/>
</dbReference>
<protein>
    <submittedName>
        <fullName evidence="1">Chromatin assembly factor-1</fullName>
    </submittedName>
</protein>
<proteinExistence type="predicted"/>
<name>A0A7J0GKG9_9ERIC</name>
<dbReference type="AlphaFoldDB" id="A0A7J0GKG9"/>
<keyword evidence="2" id="KW-1185">Reference proteome</keyword>
<evidence type="ECO:0000313" key="1">
    <source>
        <dbReference type="EMBL" id="GFZ11262.1"/>
    </source>
</evidence>
<dbReference type="GO" id="GO:0005634">
    <property type="term" value="C:nucleus"/>
    <property type="evidence" value="ECO:0007669"/>
    <property type="project" value="TreeGrafter"/>
</dbReference>
<comment type="caution">
    <text evidence="1">The sequence shown here is derived from an EMBL/GenBank/DDBJ whole genome shotgun (WGS) entry which is preliminary data.</text>
</comment>
<dbReference type="GO" id="GO:0033186">
    <property type="term" value="C:CAF-1 complex"/>
    <property type="evidence" value="ECO:0007669"/>
    <property type="project" value="TreeGrafter"/>
</dbReference>
<sequence>MSYGGCIMNVGGVVEMESHVHLILKVDGKVEIGGCEEVSEEEESFNGGAIDRKRERETRIIALSKELECLLKYYKEVLDEKLNLDLRECCSSNSSIACLLEESNLSLSKLVEEIYEKMKVKSGITPASVKSSVLFIGRRSFYGVPNVDADVLEDETESCLWCWEVKSLFYISS</sequence>